<reference evidence="5" key="2">
    <citation type="submission" date="2023-01" db="EMBL/GenBank/DDBJ databases">
        <authorList>
            <person name="Sun Q."/>
            <person name="Evtushenko L."/>
        </authorList>
    </citation>
    <scope>NUCLEOTIDE SEQUENCE</scope>
    <source>
        <strain evidence="5">VKM B-1513</strain>
    </source>
</reference>
<dbReference type="Gene3D" id="3.40.30.10">
    <property type="entry name" value="Glutaredoxin"/>
    <property type="match status" value="1"/>
</dbReference>
<evidence type="ECO:0000313" key="5">
    <source>
        <dbReference type="EMBL" id="GLK52951.1"/>
    </source>
</evidence>
<feature type="signal peptide" evidence="3">
    <location>
        <begin position="1"/>
        <end position="24"/>
    </location>
</feature>
<comment type="function">
    <text evidence="1">May be required for disulfide bond formation in some proteins.</text>
</comment>
<name>A0A9W6IM96_9PROT</name>
<sequence length="238" mass="25659">MTGFLNRIAGGLALLLLAVPAALGQHPGQAETADDHALGDPDAPLVIVEYASFACPHCAHFQEAVWPMVKEEFVDTGRVRWVFRPMLTNPVQLAAASTILAECAPEDRFFDAVDLLFAEQDNLFETARAGGDVLGVYNRIAGAVGLTPEALMGCLQDPAMNEALNASARQSVEYEIPGTPAFLVGGDVLIGTNRGEGPLFYYGDEPLILNGERAPGQMDEDSFRRIILHFLNESDSQN</sequence>
<keyword evidence="6" id="KW-1185">Reference proteome</keyword>
<feature type="chain" id="PRO_5040899851" description="Thioredoxin domain-containing protein" evidence="3">
    <location>
        <begin position="25"/>
        <end position="238"/>
    </location>
</feature>
<dbReference type="SUPFAM" id="SSF52833">
    <property type="entry name" value="Thioredoxin-like"/>
    <property type="match status" value="1"/>
</dbReference>
<evidence type="ECO:0000313" key="6">
    <source>
        <dbReference type="Proteomes" id="UP001143486"/>
    </source>
</evidence>
<dbReference type="InterPro" id="IPR012336">
    <property type="entry name" value="Thioredoxin-like_fold"/>
</dbReference>
<dbReference type="AlphaFoldDB" id="A0A9W6IM96"/>
<dbReference type="PROSITE" id="PS51352">
    <property type="entry name" value="THIOREDOXIN_2"/>
    <property type="match status" value="1"/>
</dbReference>
<gene>
    <name evidence="5" type="ORF">GCM10017621_24590</name>
</gene>
<evidence type="ECO:0000256" key="1">
    <source>
        <dbReference type="ARBA" id="ARBA00003565"/>
    </source>
</evidence>
<dbReference type="EMBL" id="BSFE01000007">
    <property type="protein sequence ID" value="GLK52951.1"/>
    <property type="molecule type" value="Genomic_DNA"/>
</dbReference>
<dbReference type="Pfam" id="PF13462">
    <property type="entry name" value="Thioredoxin_4"/>
    <property type="match status" value="1"/>
</dbReference>
<dbReference type="PANTHER" id="PTHR13887">
    <property type="entry name" value="GLUTATHIONE S-TRANSFERASE KAPPA"/>
    <property type="match status" value="1"/>
</dbReference>
<comment type="caution">
    <text evidence="5">The sequence shown here is derived from an EMBL/GenBank/DDBJ whole genome shotgun (WGS) entry which is preliminary data.</text>
</comment>
<feature type="domain" description="Thioredoxin" evidence="4">
    <location>
        <begin position="8"/>
        <end position="165"/>
    </location>
</feature>
<dbReference type="InterPro" id="IPR036249">
    <property type="entry name" value="Thioredoxin-like_sf"/>
</dbReference>
<accession>A0A9W6IM96</accession>
<evidence type="ECO:0000256" key="2">
    <source>
        <dbReference type="ARBA" id="ARBA00005791"/>
    </source>
</evidence>
<comment type="similarity">
    <text evidence="2">Belongs to the thioredoxin family. DsbA subfamily.</text>
</comment>
<reference evidence="5" key="1">
    <citation type="journal article" date="2014" name="Int. J. Syst. Evol. Microbiol.">
        <title>Complete genome sequence of Corynebacterium casei LMG S-19264T (=DSM 44701T), isolated from a smear-ripened cheese.</title>
        <authorList>
            <consortium name="US DOE Joint Genome Institute (JGI-PGF)"/>
            <person name="Walter F."/>
            <person name="Albersmeier A."/>
            <person name="Kalinowski J."/>
            <person name="Ruckert C."/>
        </authorList>
    </citation>
    <scope>NUCLEOTIDE SEQUENCE</scope>
    <source>
        <strain evidence="5">VKM B-1513</strain>
    </source>
</reference>
<proteinExistence type="inferred from homology"/>
<dbReference type="Proteomes" id="UP001143486">
    <property type="component" value="Unassembled WGS sequence"/>
</dbReference>
<protein>
    <recommendedName>
        <fullName evidence="4">Thioredoxin domain-containing protein</fullName>
    </recommendedName>
</protein>
<evidence type="ECO:0000259" key="4">
    <source>
        <dbReference type="PROSITE" id="PS51352"/>
    </source>
</evidence>
<dbReference type="InterPro" id="IPR013766">
    <property type="entry name" value="Thioredoxin_domain"/>
</dbReference>
<organism evidence="5 6">
    <name type="scientific">Maricaulis virginensis</name>
    <dbReference type="NCBI Taxonomy" id="144022"/>
    <lineage>
        <taxon>Bacteria</taxon>
        <taxon>Pseudomonadati</taxon>
        <taxon>Pseudomonadota</taxon>
        <taxon>Alphaproteobacteria</taxon>
        <taxon>Maricaulales</taxon>
        <taxon>Maricaulaceae</taxon>
        <taxon>Maricaulis</taxon>
    </lineage>
</organism>
<dbReference type="PANTHER" id="PTHR13887:SF56">
    <property type="entry name" value="THIOREDOXIN-LIKE REDUCTASE RV2466C"/>
    <property type="match status" value="1"/>
</dbReference>
<evidence type="ECO:0000256" key="3">
    <source>
        <dbReference type="SAM" id="SignalP"/>
    </source>
</evidence>
<keyword evidence="3" id="KW-0732">Signal</keyword>
<dbReference type="RefSeq" id="WP_271187311.1">
    <property type="nucleotide sequence ID" value="NZ_BSFE01000007.1"/>
</dbReference>